<sequence>MEDVRGIKMLKVNGEALNHLYAVVIANREQCAWSDVIQLVHRMTNLEAIEITASLTGVFTVMLEDVLQWMSPSMKNLKFFCVSRHVQFGFMSPILFPLLQLSIPPSIEEVVLTDVTFRRQGRHESDTIVADRFARILTQLPNLKRLVIQRSKPWRENSSIIRADHLQTIFRYKSLQHLVLRNMALSDDDFEVVAEELTRNCTLESIDLGGRHRTRSMRGYDSILRAMEHQYYVKYFNMITEDESPSYGNVISLSDECVNMFDLEIRDRVQFGIDSFTKLNVADRKRILRDEKLTRNGLLQIVGLTIRDDVNAIFSILRSHPQILSVVETS</sequence>
<dbReference type="AlphaFoldDB" id="A0A1Z5KBX3"/>
<name>A0A1Z5KBX3_FISSO</name>
<evidence type="ECO:0000313" key="2">
    <source>
        <dbReference type="Proteomes" id="UP000198406"/>
    </source>
</evidence>
<keyword evidence="2" id="KW-1185">Reference proteome</keyword>
<reference evidence="1 2" key="1">
    <citation type="journal article" date="2015" name="Plant Cell">
        <title>Oil accumulation by the oleaginous diatom Fistulifera solaris as revealed by the genome and transcriptome.</title>
        <authorList>
            <person name="Tanaka T."/>
            <person name="Maeda Y."/>
            <person name="Veluchamy A."/>
            <person name="Tanaka M."/>
            <person name="Abida H."/>
            <person name="Marechal E."/>
            <person name="Bowler C."/>
            <person name="Muto M."/>
            <person name="Sunaga Y."/>
            <person name="Tanaka M."/>
            <person name="Yoshino T."/>
            <person name="Taniguchi T."/>
            <person name="Fukuda Y."/>
            <person name="Nemoto M."/>
            <person name="Matsumoto M."/>
            <person name="Wong P.S."/>
            <person name="Aburatani S."/>
            <person name="Fujibuchi W."/>
        </authorList>
    </citation>
    <scope>NUCLEOTIDE SEQUENCE [LARGE SCALE GENOMIC DNA]</scope>
    <source>
        <strain evidence="1 2">JPCC DA0580</strain>
    </source>
</reference>
<dbReference type="InParanoid" id="A0A1Z5KBX3"/>
<evidence type="ECO:0000313" key="1">
    <source>
        <dbReference type="EMBL" id="GAX23601.1"/>
    </source>
</evidence>
<dbReference type="Proteomes" id="UP000198406">
    <property type="component" value="Unassembled WGS sequence"/>
</dbReference>
<protein>
    <submittedName>
        <fullName evidence="1">Uncharacterized protein</fullName>
    </submittedName>
</protein>
<organism evidence="1 2">
    <name type="scientific">Fistulifera solaris</name>
    <name type="common">Oleaginous diatom</name>
    <dbReference type="NCBI Taxonomy" id="1519565"/>
    <lineage>
        <taxon>Eukaryota</taxon>
        <taxon>Sar</taxon>
        <taxon>Stramenopiles</taxon>
        <taxon>Ochrophyta</taxon>
        <taxon>Bacillariophyta</taxon>
        <taxon>Bacillariophyceae</taxon>
        <taxon>Bacillariophycidae</taxon>
        <taxon>Naviculales</taxon>
        <taxon>Naviculaceae</taxon>
        <taxon>Fistulifera</taxon>
    </lineage>
</organism>
<dbReference type="InterPro" id="IPR032675">
    <property type="entry name" value="LRR_dom_sf"/>
</dbReference>
<proteinExistence type="predicted"/>
<dbReference type="EMBL" id="BDSP01000203">
    <property type="protein sequence ID" value="GAX23601.1"/>
    <property type="molecule type" value="Genomic_DNA"/>
</dbReference>
<dbReference type="SUPFAM" id="SSF52047">
    <property type="entry name" value="RNI-like"/>
    <property type="match status" value="1"/>
</dbReference>
<accession>A0A1Z5KBX3</accession>
<gene>
    <name evidence="1" type="ORF">FisN_12Hh167</name>
</gene>
<comment type="caution">
    <text evidence="1">The sequence shown here is derived from an EMBL/GenBank/DDBJ whole genome shotgun (WGS) entry which is preliminary data.</text>
</comment>
<dbReference type="Gene3D" id="3.80.10.10">
    <property type="entry name" value="Ribonuclease Inhibitor"/>
    <property type="match status" value="1"/>
</dbReference>